<organism evidence="1">
    <name type="scientific">marine metagenome</name>
    <dbReference type="NCBI Taxonomy" id="408172"/>
    <lineage>
        <taxon>unclassified sequences</taxon>
        <taxon>metagenomes</taxon>
        <taxon>ecological metagenomes</taxon>
    </lineage>
</organism>
<feature type="non-terminal residue" evidence="1">
    <location>
        <position position="33"/>
    </location>
</feature>
<proteinExistence type="predicted"/>
<reference evidence="1" key="1">
    <citation type="submission" date="2018-05" db="EMBL/GenBank/DDBJ databases">
        <authorList>
            <person name="Lanie J.A."/>
            <person name="Ng W.-L."/>
            <person name="Kazmierczak K.M."/>
            <person name="Andrzejewski T.M."/>
            <person name="Davidsen T.M."/>
            <person name="Wayne K.J."/>
            <person name="Tettelin H."/>
            <person name="Glass J.I."/>
            <person name="Rusch D."/>
            <person name="Podicherti R."/>
            <person name="Tsui H.-C.T."/>
            <person name="Winkler M.E."/>
        </authorList>
    </citation>
    <scope>NUCLEOTIDE SEQUENCE</scope>
</reference>
<accession>A0A382G983</accession>
<gene>
    <name evidence="1" type="ORF">METZ01_LOCUS224017</name>
</gene>
<evidence type="ECO:0000313" key="1">
    <source>
        <dbReference type="EMBL" id="SVB71163.1"/>
    </source>
</evidence>
<sequence length="33" mass="3448">MEVWTTAAASPRGTMNLARTVEAAGWDGLAVVD</sequence>
<dbReference type="EMBL" id="UINC01053986">
    <property type="protein sequence ID" value="SVB71163.1"/>
    <property type="molecule type" value="Genomic_DNA"/>
</dbReference>
<protein>
    <submittedName>
        <fullName evidence="1">Uncharacterized protein</fullName>
    </submittedName>
</protein>
<name>A0A382G983_9ZZZZ</name>
<dbReference type="AlphaFoldDB" id="A0A382G983"/>